<dbReference type="Proteomes" id="UP000823388">
    <property type="component" value="Chromosome 7K"/>
</dbReference>
<keyword evidence="4" id="KW-1185">Reference proteome</keyword>
<protein>
    <recommendedName>
        <fullName evidence="5">Secreted protein</fullName>
    </recommendedName>
</protein>
<sequence length="124" mass="13875">MPRRGCPPRSQHSLAVVVLSSFTSTASSPPSTSTSTVNIPVEGFDSDNQMETDPDDNYRQGYRRAVPRGPALRVIRHGDGTFWCPVCPGLANRWTRPNEVRDHVVGKAKSRALREDNKKKYSRH</sequence>
<feature type="signal peptide" evidence="2">
    <location>
        <begin position="1"/>
        <end position="27"/>
    </location>
</feature>
<keyword evidence="2" id="KW-0732">Signal</keyword>
<gene>
    <name evidence="3" type="ORF">PVAP13_7KG023245</name>
</gene>
<evidence type="ECO:0000256" key="1">
    <source>
        <dbReference type="SAM" id="MobiDB-lite"/>
    </source>
</evidence>
<evidence type="ECO:0000313" key="4">
    <source>
        <dbReference type="Proteomes" id="UP000823388"/>
    </source>
</evidence>
<feature type="compositionally biased region" description="Low complexity" evidence="1">
    <location>
        <begin position="22"/>
        <end position="37"/>
    </location>
</feature>
<reference evidence="3" key="1">
    <citation type="submission" date="2020-05" db="EMBL/GenBank/DDBJ databases">
        <title>WGS assembly of Panicum virgatum.</title>
        <authorList>
            <person name="Lovell J.T."/>
            <person name="Jenkins J."/>
            <person name="Shu S."/>
            <person name="Juenger T.E."/>
            <person name="Schmutz J."/>
        </authorList>
    </citation>
    <scope>NUCLEOTIDE SEQUENCE</scope>
    <source>
        <strain evidence="3">AP13</strain>
    </source>
</reference>
<proteinExistence type="predicted"/>
<organism evidence="3 4">
    <name type="scientific">Panicum virgatum</name>
    <name type="common">Blackwell switchgrass</name>
    <dbReference type="NCBI Taxonomy" id="38727"/>
    <lineage>
        <taxon>Eukaryota</taxon>
        <taxon>Viridiplantae</taxon>
        <taxon>Streptophyta</taxon>
        <taxon>Embryophyta</taxon>
        <taxon>Tracheophyta</taxon>
        <taxon>Spermatophyta</taxon>
        <taxon>Magnoliopsida</taxon>
        <taxon>Liliopsida</taxon>
        <taxon>Poales</taxon>
        <taxon>Poaceae</taxon>
        <taxon>PACMAD clade</taxon>
        <taxon>Panicoideae</taxon>
        <taxon>Panicodae</taxon>
        <taxon>Paniceae</taxon>
        <taxon>Panicinae</taxon>
        <taxon>Panicum</taxon>
        <taxon>Panicum sect. Hiantes</taxon>
    </lineage>
</organism>
<comment type="caution">
    <text evidence="3">The sequence shown here is derived from an EMBL/GenBank/DDBJ whole genome shotgun (WGS) entry which is preliminary data.</text>
</comment>
<dbReference type="EMBL" id="CM029049">
    <property type="protein sequence ID" value="KAG2571033.1"/>
    <property type="molecule type" value="Genomic_DNA"/>
</dbReference>
<feature type="compositionally biased region" description="Acidic residues" evidence="1">
    <location>
        <begin position="44"/>
        <end position="55"/>
    </location>
</feature>
<dbReference type="AlphaFoldDB" id="A0A8T0QB15"/>
<evidence type="ECO:0000313" key="3">
    <source>
        <dbReference type="EMBL" id="KAG2571033.1"/>
    </source>
</evidence>
<evidence type="ECO:0000256" key="2">
    <source>
        <dbReference type="SAM" id="SignalP"/>
    </source>
</evidence>
<feature type="compositionally biased region" description="Basic and acidic residues" evidence="1">
    <location>
        <begin position="112"/>
        <end position="124"/>
    </location>
</feature>
<accession>A0A8T0QB15</accession>
<name>A0A8T0QB15_PANVG</name>
<evidence type="ECO:0008006" key="5">
    <source>
        <dbReference type="Google" id="ProtNLM"/>
    </source>
</evidence>
<feature type="region of interest" description="Disordered" evidence="1">
    <location>
        <begin position="105"/>
        <end position="124"/>
    </location>
</feature>
<feature type="region of interest" description="Disordered" evidence="1">
    <location>
        <begin position="22"/>
        <end position="62"/>
    </location>
</feature>
<feature type="chain" id="PRO_5035816113" description="Secreted protein" evidence="2">
    <location>
        <begin position="28"/>
        <end position="124"/>
    </location>
</feature>